<proteinExistence type="predicted"/>
<name>A0A1I5Y1A9_9BACI</name>
<reference evidence="3 4" key="1">
    <citation type="submission" date="2016-10" db="EMBL/GenBank/DDBJ databases">
        <authorList>
            <person name="Varghese N."/>
            <person name="Submissions S."/>
        </authorList>
    </citation>
    <scope>NUCLEOTIDE SEQUENCE [LARGE SCALE GENOMIC DNA]</scope>
    <source>
        <strain evidence="3 4">DSM 13796</strain>
    </source>
</reference>
<accession>A0A1I5Y1A9</accession>
<dbReference type="Proteomes" id="UP000182762">
    <property type="component" value="Unassembled WGS sequence"/>
</dbReference>
<gene>
    <name evidence="3" type="ORF">SAMN02745910_01176</name>
</gene>
<evidence type="ECO:0000256" key="1">
    <source>
        <dbReference type="SAM" id="Phobius"/>
    </source>
</evidence>
<dbReference type="EMBL" id="FOXX01000002">
    <property type="protein sequence ID" value="SFQ38032.1"/>
    <property type="molecule type" value="Genomic_DNA"/>
</dbReference>
<keyword evidence="4" id="KW-1185">Reference proteome</keyword>
<organism evidence="3 4">
    <name type="scientific">Priestia endophytica DSM 13796</name>
    <dbReference type="NCBI Taxonomy" id="1121089"/>
    <lineage>
        <taxon>Bacteria</taxon>
        <taxon>Bacillati</taxon>
        <taxon>Bacillota</taxon>
        <taxon>Bacilli</taxon>
        <taxon>Bacillales</taxon>
        <taxon>Bacillaceae</taxon>
        <taxon>Priestia</taxon>
    </lineage>
</organism>
<keyword evidence="3" id="KW-0418">Kinase</keyword>
<feature type="transmembrane region" description="Helical" evidence="1">
    <location>
        <begin position="50"/>
        <end position="70"/>
    </location>
</feature>
<keyword evidence="3" id="KW-0808">Transferase</keyword>
<feature type="transmembrane region" description="Helical" evidence="1">
    <location>
        <begin position="12"/>
        <end position="30"/>
    </location>
</feature>
<keyword evidence="1" id="KW-1133">Transmembrane helix</keyword>
<evidence type="ECO:0000259" key="2">
    <source>
        <dbReference type="Pfam" id="PF16927"/>
    </source>
</evidence>
<sequence length="139" mass="15775">MLLIEIKKAQLRFKIQLLLMAFGLLVPMVANYCYLNRISSYGIDLGPISMSISFLFHGIALFMFQMFNVAPIARDRVFESLEEGVIVLNQQTHIVDYNQKMTSIIPALSKCSVGTSVRQIVRDNVDLLCIMKEKTVTIK</sequence>
<evidence type="ECO:0000313" key="3">
    <source>
        <dbReference type="EMBL" id="SFQ38032.1"/>
    </source>
</evidence>
<protein>
    <submittedName>
        <fullName evidence="3">N-terminal 7TM region of histidine kinase</fullName>
    </submittedName>
</protein>
<keyword evidence="1" id="KW-0812">Transmembrane</keyword>
<dbReference type="Pfam" id="PF16927">
    <property type="entry name" value="HisKA_7TM"/>
    <property type="match status" value="1"/>
</dbReference>
<comment type="caution">
    <text evidence="3">The sequence shown here is derived from an EMBL/GenBank/DDBJ whole genome shotgun (WGS) entry which is preliminary data.</text>
</comment>
<evidence type="ECO:0000313" key="4">
    <source>
        <dbReference type="Proteomes" id="UP000182762"/>
    </source>
</evidence>
<dbReference type="InterPro" id="IPR031621">
    <property type="entry name" value="HisKA_7TM"/>
</dbReference>
<keyword evidence="1" id="KW-0472">Membrane</keyword>
<dbReference type="GO" id="GO:0016301">
    <property type="term" value="F:kinase activity"/>
    <property type="evidence" value="ECO:0007669"/>
    <property type="project" value="UniProtKB-KW"/>
</dbReference>
<feature type="domain" description="Histidine kinase N-terminal 7TM region" evidence="2">
    <location>
        <begin position="2"/>
        <end position="71"/>
    </location>
</feature>